<keyword evidence="15" id="KW-1185">Reference proteome</keyword>
<keyword evidence="3" id="KW-0808">Transferase</keyword>
<dbReference type="Pfam" id="PF02146">
    <property type="entry name" value="SIR2"/>
    <property type="match status" value="1"/>
</dbReference>
<dbReference type="EC" id="2.3.1.286" evidence="2"/>
<evidence type="ECO:0000256" key="1">
    <source>
        <dbReference type="ARBA" id="ARBA00006924"/>
    </source>
</evidence>
<evidence type="ECO:0000313" key="15">
    <source>
        <dbReference type="Proteomes" id="UP000001593"/>
    </source>
</evidence>
<dbReference type="GO" id="GO:0017136">
    <property type="term" value="F:histone deacetylase activity, NAD-dependent"/>
    <property type="evidence" value="ECO:0000318"/>
    <property type="project" value="GO_Central"/>
</dbReference>
<keyword evidence="4 11" id="KW-0479">Metal-binding</keyword>
<evidence type="ECO:0000256" key="11">
    <source>
        <dbReference type="PIRSR" id="PIRSR037938-3"/>
    </source>
</evidence>
<dbReference type="GO" id="GO:0005634">
    <property type="term" value="C:nucleus"/>
    <property type="evidence" value="ECO:0000318"/>
    <property type="project" value="GO_Central"/>
</dbReference>
<feature type="binding site" evidence="11 12">
    <location>
        <position position="137"/>
    </location>
    <ligand>
        <name>Zn(2+)</name>
        <dbReference type="ChEBI" id="CHEBI:29105"/>
    </ligand>
</feature>
<dbReference type="GO" id="GO:0000183">
    <property type="term" value="P:rDNA heterochromatin formation"/>
    <property type="evidence" value="ECO:0000318"/>
    <property type="project" value="GO_Central"/>
</dbReference>
<dbReference type="InterPro" id="IPR003000">
    <property type="entry name" value="Sirtuin"/>
</dbReference>
<dbReference type="InParanoid" id="A7RIU3"/>
<dbReference type="InterPro" id="IPR017328">
    <property type="entry name" value="Sirtuin_class_I"/>
</dbReference>
<comment type="catalytic activity">
    <reaction evidence="7">
        <text>N(6)-hexadecanoyl-L-lysyl-[protein] + NAD(+) + H2O = 2''-O-hexadecanoyl-ADP-D-ribose + nicotinamide + L-lysyl-[protein]</text>
        <dbReference type="Rhea" id="RHEA:70563"/>
        <dbReference type="Rhea" id="RHEA-COMP:9752"/>
        <dbReference type="Rhea" id="RHEA-COMP:14175"/>
        <dbReference type="ChEBI" id="CHEBI:15377"/>
        <dbReference type="ChEBI" id="CHEBI:17154"/>
        <dbReference type="ChEBI" id="CHEBI:29969"/>
        <dbReference type="ChEBI" id="CHEBI:57540"/>
        <dbReference type="ChEBI" id="CHEBI:138936"/>
        <dbReference type="ChEBI" id="CHEBI:189673"/>
    </reaction>
    <physiologicalReaction direction="left-to-right" evidence="7">
        <dbReference type="Rhea" id="RHEA:70564"/>
    </physiologicalReaction>
</comment>
<feature type="domain" description="Deacetylase sirtuin-type" evidence="13">
    <location>
        <begin position="1"/>
        <end position="272"/>
    </location>
</feature>
<dbReference type="PIRSF" id="PIRSF037938">
    <property type="entry name" value="SIR2_euk"/>
    <property type="match status" value="1"/>
</dbReference>
<dbReference type="InterPro" id="IPR029035">
    <property type="entry name" value="DHS-like_NAD/FAD-binding_dom"/>
</dbReference>
<feature type="binding site" evidence="10">
    <location>
        <begin position="37"/>
        <end position="39"/>
    </location>
    <ligand>
        <name>NAD(+)</name>
        <dbReference type="ChEBI" id="CHEBI:57540"/>
    </ligand>
</feature>
<name>A7RIU3_NEMVE</name>
<accession>A7RIU3</accession>
<feature type="binding site" evidence="10">
    <location>
        <begin position="226"/>
        <end position="228"/>
    </location>
    <ligand>
        <name>NAD(+)</name>
        <dbReference type="ChEBI" id="CHEBI:57540"/>
    </ligand>
</feature>
<evidence type="ECO:0000259" key="13">
    <source>
        <dbReference type="PROSITE" id="PS50305"/>
    </source>
</evidence>
<dbReference type="InterPro" id="IPR050134">
    <property type="entry name" value="NAD-dep_sirtuin_deacylases"/>
</dbReference>
<dbReference type="InterPro" id="IPR026591">
    <property type="entry name" value="Sirtuin_cat_small_dom_sf"/>
</dbReference>
<evidence type="ECO:0000256" key="2">
    <source>
        <dbReference type="ARBA" id="ARBA00012928"/>
    </source>
</evidence>
<dbReference type="AlphaFoldDB" id="A7RIU3"/>
<dbReference type="GO" id="GO:0046872">
    <property type="term" value="F:metal ion binding"/>
    <property type="evidence" value="ECO:0007669"/>
    <property type="project" value="UniProtKB-KW"/>
</dbReference>
<dbReference type="OMA" id="HWRENGF"/>
<proteinExistence type="inferred from homology"/>
<dbReference type="GO" id="GO:0070403">
    <property type="term" value="F:NAD+ binding"/>
    <property type="evidence" value="ECO:0007669"/>
    <property type="project" value="InterPro"/>
</dbReference>
<dbReference type="SUPFAM" id="SSF52467">
    <property type="entry name" value="DHS-like NAD/FAD-binding domain"/>
    <property type="match status" value="1"/>
</dbReference>
<comment type="catalytic activity">
    <reaction evidence="8">
        <text>N(6)-tetradecanoyl-L-lysyl-[protein] + NAD(+) + H2O = 2''-O-tetradecanoyl-ADP-D-ribose + nicotinamide + L-lysyl-[protein]</text>
        <dbReference type="Rhea" id="RHEA:70567"/>
        <dbReference type="Rhea" id="RHEA-COMP:9752"/>
        <dbReference type="Rhea" id="RHEA-COMP:15437"/>
        <dbReference type="ChEBI" id="CHEBI:15377"/>
        <dbReference type="ChEBI" id="CHEBI:17154"/>
        <dbReference type="ChEBI" id="CHEBI:29969"/>
        <dbReference type="ChEBI" id="CHEBI:57540"/>
        <dbReference type="ChEBI" id="CHEBI:141129"/>
        <dbReference type="ChEBI" id="CHEBI:189674"/>
    </reaction>
    <physiologicalReaction direction="left-to-right" evidence="8">
        <dbReference type="Rhea" id="RHEA:70568"/>
    </physiologicalReaction>
</comment>
<dbReference type="CDD" id="cd01408">
    <property type="entry name" value="SIRT1"/>
    <property type="match status" value="1"/>
</dbReference>
<feature type="non-terminal residue" evidence="14">
    <location>
        <position position="1"/>
    </location>
</feature>
<feature type="binding site" evidence="10">
    <location>
        <begin position="27"/>
        <end position="31"/>
    </location>
    <ligand>
        <name>NAD(+)</name>
        <dbReference type="ChEBI" id="CHEBI:57540"/>
    </ligand>
</feature>
<evidence type="ECO:0000256" key="7">
    <source>
        <dbReference type="ARBA" id="ARBA00048378"/>
    </source>
</evidence>
<dbReference type="KEGG" id="nve:5520709"/>
<dbReference type="eggNOG" id="KOG2682">
    <property type="taxonomic scope" value="Eukaryota"/>
</dbReference>
<dbReference type="STRING" id="45351.A7RIU3"/>
<sequence>LDDVSFEGIARYITSGKCKNIVVLTGAGISTTAGIPDFRTPGSGLFNVLQTYGLTTARSIFEIDYFQMNPKPFFVAAKAVYPGQFKPTISHYFIKLLQNKGLLLRHYTQNIDTLERVAGITGDHLMEAHGSFHTGHCMACNKEYSQDWIRVEIMADKIPRCTECDGVVKPDIGFFGDPMPDKFYQLAAEDFPKCDLLIVMGTSLIVQPFASLIARVSVDTPRLLINREKCGYEVHGPRPGFQFELKDNKRDVAWLGTTDDGCLALAALLGWKVSKKTGRCLKSII</sequence>
<dbReference type="PhylomeDB" id="A7RIU3"/>
<dbReference type="InterPro" id="IPR026590">
    <property type="entry name" value="Ssirtuin_cat_dom"/>
</dbReference>
<dbReference type="PANTHER" id="PTHR11085">
    <property type="entry name" value="NAD-DEPENDENT PROTEIN DEACYLASE SIRTUIN-5, MITOCHONDRIAL-RELATED"/>
    <property type="match status" value="1"/>
</dbReference>
<keyword evidence="6 10" id="KW-0520">NAD</keyword>
<feature type="binding site" evidence="11 12">
    <location>
        <position position="161"/>
    </location>
    <ligand>
        <name>Zn(2+)</name>
        <dbReference type="ChEBI" id="CHEBI:29105"/>
    </ligand>
</feature>
<dbReference type="HOGENOM" id="CLU_023643_7_4_1"/>
<evidence type="ECO:0000256" key="6">
    <source>
        <dbReference type="ARBA" id="ARBA00023027"/>
    </source>
</evidence>
<evidence type="ECO:0000256" key="12">
    <source>
        <dbReference type="PROSITE-ProRule" id="PRU00236"/>
    </source>
</evidence>
<reference evidence="14 15" key="1">
    <citation type="journal article" date="2007" name="Science">
        <title>Sea anemone genome reveals ancestral eumetazoan gene repertoire and genomic organization.</title>
        <authorList>
            <person name="Putnam N.H."/>
            <person name="Srivastava M."/>
            <person name="Hellsten U."/>
            <person name="Dirks B."/>
            <person name="Chapman J."/>
            <person name="Salamov A."/>
            <person name="Terry A."/>
            <person name="Shapiro H."/>
            <person name="Lindquist E."/>
            <person name="Kapitonov V.V."/>
            <person name="Jurka J."/>
            <person name="Genikhovich G."/>
            <person name="Grigoriev I.V."/>
            <person name="Lucas S.M."/>
            <person name="Steele R.E."/>
            <person name="Finnerty J.R."/>
            <person name="Technau U."/>
            <person name="Martindale M.Q."/>
            <person name="Rokhsar D.S."/>
        </authorList>
    </citation>
    <scope>NUCLEOTIDE SEQUENCE [LARGE SCALE GENOMIC DNA]</scope>
    <source>
        <strain evidence="15">CH2 X CH6</strain>
    </source>
</reference>
<evidence type="ECO:0000256" key="4">
    <source>
        <dbReference type="ARBA" id="ARBA00022723"/>
    </source>
</evidence>
<evidence type="ECO:0000256" key="9">
    <source>
        <dbReference type="PIRSR" id="PIRSR037938-1"/>
    </source>
</evidence>
<dbReference type="Gene3D" id="3.40.50.1220">
    <property type="entry name" value="TPP-binding domain"/>
    <property type="match status" value="1"/>
</dbReference>
<feature type="binding site" evidence="10">
    <location>
        <begin position="202"/>
        <end position="203"/>
    </location>
    <ligand>
        <name>NAD(+)</name>
        <dbReference type="ChEBI" id="CHEBI:57540"/>
    </ligand>
</feature>
<evidence type="ECO:0000313" key="14">
    <source>
        <dbReference type="EMBL" id="EDO48459.1"/>
    </source>
</evidence>
<evidence type="ECO:0000256" key="8">
    <source>
        <dbReference type="ARBA" id="ARBA00048905"/>
    </source>
</evidence>
<dbReference type="EMBL" id="DS469513">
    <property type="protein sequence ID" value="EDO48459.1"/>
    <property type="molecule type" value="Genomic_DNA"/>
</dbReference>
<feature type="binding site" evidence="11 12">
    <location>
        <position position="140"/>
    </location>
    <ligand>
        <name>Zn(2+)</name>
        <dbReference type="ChEBI" id="CHEBI:29105"/>
    </ligand>
</feature>
<protein>
    <recommendedName>
        <fullName evidence="2">protein acetyllysine N-acetyltransferase</fullName>
        <ecNumber evidence="2">2.3.1.286</ecNumber>
    </recommendedName>
</protein>
<comment type="cofactor">
    <cofactor evidence="11">
        <name>Zn(2+)</name>
        <dbReference type="ChEBI" id="CHEBI:29105"/>
    </cofactor>
    <text evidence="11">Binds 1 zinc ion per subunit.</text>
</comment>
<evidence type="ECO:0000256" key="3">
    <source>
        <dbReference type="ARBA" id="ARBA00022679"/>
    </source>
</evidence>
<feature type="active site" description="Proton acceptor" evidence="9 12">
    <location>
        <position position="129"/>
    </location>
</feature>
<organism evidence="14 15">
    <name type="scientific">Nematostella vectensis</name>
    <name type="common">Starlet sea anemone</name>
    <dbReference type="NCBI Taxonomy" id="45351"/>
    <lineage>
        <taxon>Eukaryota</taxon>
        <taxon>Metazoa</taxon>
        <taxon>Cnidaria</taxon>
        <taxon>Anthozoa</taxon>
        <taxon>Hexacorallia</taxon>
        <taxon>Actiniaria</taxon>
        <taxon>Edwardsiidae</taxon>
        <taxon>Nematostella</taxon>
    </lineage>
</organism>
<gene>
    <name evidence="14" type="ORF">NEMVEDRAFT_v1g83259</name>
</gene>
<comment type="similarity">
    <text evidence="1">Belongs to the sirtuin family. Class I subfamily.</text>
</comment>
<dbReference type="PANTHER" id="PTHR11085:SF6">
    <property type="entry name" value="NAD-DEPENDENT PROTEIN DEACETYLASE SIRTUIN-2"/>
    <property type="match status" value="1"/>
</dbReference>
<dbReference type="Proteomes" id="UP000001593">
    <property type="component" value="Unassembled WGS sequence"/>
</dbReference>
<evidence type="ECO:0000256" key="5">
    <source>
        <dbReference type="ARBA" id="ARBA00022833"/>
    </source>
</evidence>
<dbReference type="Gene3D" id="3.30.1600.10">
    <property type="entry name" value="SIR2/SIRT2 'Small Domain"/>
    <property type="match status" value="1"/>
</dbReference>
<feature type="binding site" evidence="11 12">
    <location>
        <position position="164"/>
    </location>
    <ligand>
        <name>Zn(2+)</name>
        <dbReference type="ChEBI" id="CHEBI:29105"/>
    </ligand>
</feature>
<evidence type="ECO:0000256" key="10">
    <source>
        <dbReference type="PIRSR" id="PIRSR037938-2"/>
    </source>
</evidence>
<keyword evidence="5 11" id="KW-0862">Zinc</keyword>
<dbReference type="PROSITE" id="PS50305">
    <property type="entry name" value="SIRTUIN"/>
    <property type="match status" value="1"/>
</dbReference>
<feature type="binding site" evidence="10">
    <location>
        <begin position="109"/>
        <end position="112"/>
    </location>
    <ligand>
        <name>NAD(+)</name>
        <dbReference type="ChEBI" id="CHEBI:57540"/>
    </ligand>
</feature>